<accession>A0A9D1J6P4</accession>
<dbReference type="AlphaFoldDB" id="A0A9D1J6P4"/>
<evidence type="ECO:0000256" key="1">
    <source>
        <dbReference type="SAM" id="SignalP"/>
    </source>
</evidence>
<dbReference type="Proteomes" id="UP000886744">
    <property type="component" value="Unassembled WGS sequence"/>
</dbReference>
<evidence type="ECO:0000313" key="3">
    <source>
        <dbReference type="Proteomes" id="UP000886744"/>
    </source>
</evidence>
<sequence length="141" mass="15663">MKRILILFSMAAALLLGLTSCEENKTSAYIIQIEDSSKNYDANTFLQPKVSSFISANKDNFAQKSFKGTESDAIAWFNERMDYLESEQFANAEPVVPVLPNTSATFSLCTSPDNQNSDSIVNDGAWETVTTRTVTFKEHDS</sequence>
<evidence type="ECO:0000313" key="2">
    <source>
        <dbReference type="EMBL" id="HIR62783.1"/>
    </source>
</evidence>
<keyword evidence="1" id="KW-0732">Signal</keyword>
<feature type="chain" id="PRO_5039454923" description="Lipoprotein" evidence="1">
    <location>
        <begin position="23"/>
        <end position="141"/>
    </location>
</feature>
<reference evidence="2" key="2">
    <citation type="journal article" date="2021" name="PeerJ">
        <title>Extensive microbial diversity within the chicken gut microbiome revealed by metagenomics and culture.</title>
        <authorList>
            <person name="Gilroy R."/>
            <person name="Ravi A."/>
            <person name="Getino M."/>
            <person name="Pursley I."/>
            <person name="Horton D.L."/>
            <person name="Alikhan N.F."/>
            <person name="Baker D."/>
            <person name="Gharbi K."/>
            <person name="Hall N."/>
            <person name="Watson M."/>
            <person name="Adriaenssens E.M."/>
            <person name="Foster-Nyarko E."/>
            <person name="Jarju S."/>
            <person name="Secka A."/>
            <person name="Antonio M."/>
            <person name="Oren A."/>
            <person name="Chaudhuri R.R."/>
            <person name="La Ragione R."/>
            <person name="Hildebrand F."/>
            <person name="Pallen M.J."/>
        </authorList>
    </citation>
    <scope>NUCLEOTIDE SEQUENCE</scope>
    <source>
        <strain evidence="2">ChiHjej13B12-12457</strain>
    </source>
</reference>
<protein>
    <recommendedName>
        <fullName evidence="4">Lipoprotein</fullName>
    </recommendedName>
</protein>
<reference evidence="2" key="1">
    <citation type="submission" date="2020-10" db="EMBL/GenBank/DDBJ databases">
        <authorList>
            <person name="Gilroy R."/>
        </authorList>
    </citation>
    <scope>NUCLEOTIDE SEQUENCE</scope>
    <source>
        <strain evidence="2">ChiHjej13B12-12457</strain>
    </source>
</reference>
<name>A0A9D1J6P4_9BACT</name>
<organism evidence="2 3">
    <name type="scientific">Candidatus Coprenecus avistercoris</name>
    <dbReference type="NCBI Taxonomy" id="2840730"/>
    <lineage>
        <taxon>Bacteria</taxon>
        <taxon>Pseudomonadati</taxon>
        <taxon>Bacteroidota</taxon>
        <taxon>Bacteroidia</taxon>
        <taxon>Bacteroidales</taxon>
        <taxon>Rikenellaceae</taxon>
        <taxon>Rikenellaceae incertae sedis</taxon>
        <taxon>Candidatus Coprenecus</taxon>
    </lineage>
</organism>
<dbReference type="EMBL" id="DVHI01000059">
    <property type="protein sequence ID" value="HIR62783.1"/>
    <property type="molecule type" value="Genomic_DNA"/>
</dbReference>
<evidence type="ECO:0008006" key="4">
    <source>
        <dbReference type="Google" id="ProtNLM"/>
    </source>
</evidence>
<gene>
    <name evidence="2" type="ORF">IAC94_04595</name>
</gene>
<dbReference type="PROSITE" id="PS51257">
    <property type="entry name" value="PROKAR_LIPOPROTEIN"/>
    <property type="match status" value="1"/>
</dbReference>
<comment type="caution">
    <text evidence="2">The sequence shown here is derived from an EMBL/GenBank/DDBJ whole genome shotgun (WGS) entry which is preliminary data.</text>
</comment>
<proteinExistence type="predicted"/>
<feature type="signal peptide" evidence="1">
    <location>
        <begin position="1"/>
        <end position="22"/>
    </location>
</feature>